<evidence type="ECO:0000313" key="2">
    <source>
        <dbReference type="Proteomes" id="UP001162501"/>
    </source>
</evidence>
<name>A0ACB0DWW2_RANTA</name>
<gene>
    <name evidence="1" type="ORF">MRATA1EN3_LOCUS4028</name>
</gene>
<accession>A0ACB0DWW2</accession>
<protein>
    <submittedName>
        <fullName evidence="1">Uncharacterized protein</fullName>
    </submittedName>
</protein>
<reference evidence="1" key="1">
    <citation type="submission" date="2023-05" db="EMBL/GenBank/DDBJ databases">
        <authorList>
            <consortium name="ELIXIR-Norway"/>
        </authorList>
    </citation>
    <scope>NUCLEOTIDE SEQUENCE</scope>
</reference>
<sequence length="85" mass="9154">MSEILHQSQKLSLSESQVSTSVTQKGLYLSLHGFVSPGGTSQDLSRLLLHRQQEKDEKGRGEGGVDEHSLQAGKGRGQRASAEPP</sequence>
<proteinExistence type="predicted"/>
<dbReference type="EMBL" id="OX596095">
    <property type="protein sequence ID" value="CAI9692815.1"/>
    <property type="molecule type" value="Genomic_DNA"/>
</dbReference>
<organism evidence="1 2">
    <name type="scientific">Rangifer tarandus platyrhynchus</name>
    <name type="common">Svalbard reindeer</name>
    <dbReference type="NCBI Taxonomy" id="3082113"/>
    <lineage>
        <taxon>Eukaryota</taxon>
        <taxon>Metazoa</taxon>
        <taxon>Chordata</taxon>
        <taxon>Craniata</taxon>
        <taxon>Vertebrata</taxon>
        <taxon>Euteleostomi</taxon>
        <taxon>Mammalia</taxon>
        <taxon>Eutheria</taxon>
        <taxon>Laurasiatheria</taxon>
        <taxon>Artiodactyla</taxon>
        <taxon>Ruminantia</taxon>
        <taxon>Pecora</taxon>
        <taxon>Cervidae</taxon>
        <taxon>Odocoileinae</taxon>
        <taxon>Rangifer</taxon>
    </lineage>
</organism>
<evidence type="ECO:0000313" key="1">
    <source>
        <dbReference type="EMBL" id="CAI9692815.1"/>
    </source>
</evidence>
<dbReference type="Proteomes" id="UP001162501">
    <property type="component" value="Chromosome 11"/>
</dbReference>